<proteinExistence type="inferred from homology"/>
<dbReference type="EMBL" id="JAGSOY010000015">
    <property type="protein sequence ID" value="MBU2711138.1"/>
    <property type="molecule type" value="Genomic_DNA"/>
</dbReference>
<evidence type="ECO:0000313" key="5">
    <source>
        <dbReference type="Proteomes" id="UP000690515"/>
    </source>
</evidence>
<name>A0ABS5ZBK3_9GAMM</name>
<organism evidence="4 5">
    <name type="scientific">Zooshikella harenae</name>
    <dbReference type="NCBI Taxonomy" id="2827238"/>
    <lineage>
        <taxon>Bacteria</taxon>
        <taxon>Pseudomonadati</taxon>
        <taxon>Pseudomonadota</taxon>
        <taxon>Gammaproteobacteria</taxon>
        <taxon>Oceanospirillales</taxon>
        <taxon>Zooshikellaceae</taxon>
        <taxon>Zooshikella</taxon>
    </lineage>
</organism>
<keyword evidence="2" id="KW-0732">Signal</keyword>
<evidence type="ECO:0000256" key="2">
    <source>
        <dbReference type="ARBA" id="ARBA00022729"/>
    </source>
</evidence>
<dbReference type="SUPFAM" id="SSF53850">
    <property type="entry name" value="Periplasmic binding protein-like II"/>
    <property type="match status" value="1"/>
</dbReference>
<comment type="caution">
    <text evidence="4">The sequence shown here is derived from an EMBL/GenBank/DDBJ whole genome shotgun (WGS) entry which is preliminary data.</text>
</comment>
<dbReference type="InterPro" id="IPR001638">
    <property type="entry name" value="Solute-binding_3/MltF_N"/>
</dbReference>
<sequence>MYSVLKIAALSYFLLSFSWLAYGQDVIKLTNGEWPPYMSEGYKHNGLVSHIVVEAFKNEGITVEYGFFPWKRAIKQAELGKEWKGSVGWSKNNEREAIFIYTDPIIELKDVFFHRKDLQFDWKTIDDLKNYKIGASVGYFYGKAFEDAEKSKKIKVSRTSKDENNLKKLAAGKIDLFPATLEVGYELIADKLPEGTKNVLTNHPRPVRTTNYHLIINKKIKDAQKYADAFNSGLKKLKESGKYEQMLSDSIEGKYRP</sequence>
<accession>A0ABS5ZBK3</accession>
<dbReference type="Gene3D" id="3.40.190.10">
    <property type="entry name" value="Periplasmic binding protein-like II"/>
    <property type="match status" value="2"/>
</dbReference>
<evidence type="ECO:0000256" key="1">
    <source>
        <dbReference type="ARBA" id="ARBA00010333"/>
    </source>
</evidence>
<evidence type="ECO:0000313" key="4">
    <source>
        <dbReference type="EMBL" id="MBU2711138.1"/>
    </source>
</evidence>
<gene>
    <name evidence="4" type="ORF">KCG35_08705</name>
</gene>
<dbReference type="Proteomes" id="UP000690515">
    <property type="component" value="Unassembled WGS sequence"/>
</dbReference>
<reference evidence="4 5" key="1">
    <citation type="submission" date="2021-04" db="EMBL/GenBank/DDBJ databases">
        <authorList>
            <person name="Pira H."/>
            <person name="Risdian C."/>
            <person name="Wink J."/>
        </authorList>
    </citation>
    <scope>NUCLEOTIDE SEQUENCE [LARGE SCALE GENOMIC DNA]</scope>
    <source>
        <strain evidence="4 5">WH53</strain>
    </source>
</reference>
<feature type="domain" description="Solute-binding protein family 3/N-terminal" evidence="3">
    <location>
        <begin position="30"/>
        <end position="247"/>
    </location>
</feature>
<keyword evidence="5" id="KW-1185">Reference proteome</keyword>
<dbReference type="RefSeq" id="WP_215819299.1">
    <property type="nucleotide sequence ID" value="NZ_JAGSOY010000015.1"/>
</dbReference>
<dbReference type="PANTHER" id="PTHR35936:SF25">
    <property type="entry name" value="ABC TRANSPORTER SUBSTRATE-BINDING PROTEIN"/>
    <property type="match status" value="1"/>
</dbReference>
<dbReference type="PANTHER" id="PTHR35936">
    <property type="entry name" value="MEMBRANE-BOUND LYTIC MUREIN TRANSGLYCOSYLASE F"/>
    <property type="match status" value="1"/>
</dbReference>
<evidence type="ECO:0000259" key="3">
    <source>
        <dbReference type="Pfam" id="PF00497"/>
    </source>
</evidence>
<protein>
    <submittedName>
        <fullName evidence="4">Transporter substrate-binding domain-containing protein</fullName>
    </submittedName>
</protein>
<dbReference type="Pfam" id="PF00497">
    <property type="entry name" value="SBP_bac_3"/>
    <property type="match status" value="1"/>
</dbReference>
<comment type="similarity">
    <text evidence="1">Belongs to the bacterial solute-binding protein 3 family.</text>
</comment>